<protein>
    <submittedName>
        <fullName evidence="1">Uncharacterized protein</fullName>
    </submittedName>
</protein>
<organism evidence="1 2">
    <name type="scientific">Comamonas squillarum</name>
    <dbReference type="NCBI Taxonomy" id="2977320"/>
    <lineage>
        <taxon>Bacteria</taxon>
        <taxon>Pseudomonadati</taxon>
        <taxon>Pseudomonadota</taxon>
        <taxon>Betaproteobacteria</taxon>
        <taxon>Burkholderiales</taxon>
        <taxon>Comamonadaceae</taxon>
        <taxon>Comamonas</taxon>
    </lineage>
</organism>
<evidence type="ECO:0000313" key="1">
    <source>
        <dbReference type="EMBL" id="UXC18540.1"/>
    </source>
</evidence>
<keyword evidence="2" id="KW-1185">Reference proteome</keyword>
<dbReference type="EMBL" id="CP104377">
    <property type="protein sequence ID" value="UXC18540.1"/>
    <property type="molecule type" value="Genomic_DNA"/>
</dbReference>
<gene>
    <name evidence="1" type="ORF">N4T19_23140</name>
</gene>
<sequence length="79" mass="9157">MQQEIYSLLWSKKANQFHVEPLSKAAKSGMQFLLQAKTNDYLLVAYGSWSEMTSQADELRPILVRRDHERRLLETGDGM</sequence>
<evidence type="ECO:0000313" key="2">
    <source>
        <dbReference type="Proteomes" id="UP001058290"/>
    </source>
</evidence>
<dbReference type="RefSeq" id="WP_260719106.1">
    <property type="nucleotide sequence ID" value="NZ_CP104377.1"/>
</dbReference>
<proteinExistence type="predicted"/>
<dbReference type="Proteomes" id="UP001058290">
    <property type="component" value="Chromosome"/>
</dbReference>
<name>A0ABY6A0V2_9BURK</name>
<reference evidence="1" key="1">
    <citation type="submission" date="2022-09" db="EMBL/GenBank/DDBJ databases">
        <title>Bacterial diversity in gut of crayfish and pufferfish.</title>
        <authorList>
            <person name="Huang Y."/>
        </authorList>
    </citation>
    <scope>NUCLEOTIDE SEQUENCE</scope>
    <source>
        <strain evidence="1">PR12</strain>
    </source>
</reference>
<accession>A0ABY6A0V2</accession>